<comment type="catalytic activity">
    <reaction evidence="6">
        <text>a 5'-end NAD(+)-phospho-ribonucleoside in mRNA + H2O = a 5'-end phospho-ribonucleoside in mRNA + NAD(+) + H(+)</text>
        <dbReference type="Rhea" id="RHEA:60880"/>
        <dbReference type="Rhea" id="RHEA-COMP:15692"/>
        <dbReference type="Rhea" id="RHEA-COMP:15698"/>
        <dbReference type="ChEBI" id="CHEBI:15377"/>
        <dbReference type="ChEBI" id="CHEBI:15378"/>
        <dbReference type="ChEBI" id="CHEBI:57540"/>
        <dbReference type="ChEBI" id="CHEBI:138282"/>
        <dbReference type="ChEBI" id="CHEBI:144029"/>
    </reaction>
    <physiologicalReaction direction="left-to-right" evidence="6">
        <dbReference type="Rhea" id="RHEA:60881"/>
    </physiologicalReaction>
</comment>
<dbReference type="InterPro" id="IPR039039">
    <property type="entry name" value="RAI1-like_fam"/>
</dbReference>
<feature type="region of interest" description="Disordered" evidence="8">
    <location>
        <begin position="167"/>
        <end position="186"/>
    </location>
</feature>
<evidence type="ECO:0000256" key="5">
    <source>
        <dbReference type="ARBA" id="ARBA00046211"/>
    </source>
</evidence>
<comment type="caution">
    <text evidence="10">The sequence shown here is derived from an EMBL/GenBank/DDBJ whole genome shotgun (WGS) entry which is preliminary data.</text>
</comment>
<evidence type="ECO:0000256" key="7">
    <source>
        <dbReference type="RuleBase" id="RU367113"/>
    </source>
</evidence>
<feature type="domain" description="RAI1-like" evidence="9">
    <location>
        <begin position="158"/>
        <end position="394"/>
    </location>
</feature>
<evidence type="ECO:0000256" key="1">
    <source>
        <dbReference type="ARBA" id="ARBA00001968"/>
    </source>
</evidence>
<keyword evidence="7" id="KW-0540">Nuclease</keyword>
<comment type="function">
    <text evidence="5">Decapping enzyme for NAD-capped RNAs: specifically hydrolyzes the nicotinamide adenine dinucleotide (NAD) cap from a subset of RNAs by removing the entire NAD moiety from the 5'-end of an NAD-capped RNA. The NAD-cap is present at the 5'-end of some RNAs and snoRNAs. In contrast to the canonical 5'-end N7 methylguanosine (m7G) cap, the NAD cap promotes mRNA decay. Also acts as a non-canonical decapping enzyme that removes the entire cap structure of m7G capped or incompletely capped RNAs. Has decapping activity toward incomplete 5'-end m7G cap mRNAs such as unmethylated 5'-end-capped RNA (cap0), while it has no activity toward 2'-O-ribose methylated m7G cap (cap1). Also possesses RNA 5'-pyrophosphohydrolase activity by hydrolyzing the 5'-end triphosphate to release pyrophosphates. Stimulates exoribonuclease activity of Rat1, allowing it to degrade RNAs with stable secondary structure more effectively.</text>
</comment>
<dbReference type="EC" id="3.6.1.-" evidence="7"/>
<gene>
    <name evidence="10" type="ORF">PG991_010061</name>
</gene>
<keyword evidence="7" id="KW-0378">Hydrolase</keyword>
<evidence type="ECO:0000256" key="8">
    <source>
        <dbReference type="SAM" id="MobiDB-lite"/>
    </source>
</evidence>
<accession>A0ABR1RHC9</accession>
<comment type="cofactor">
    <cofactor evidence="1 7">
        <name>a divalent metal cation</name>
        <dbReference type="ChEBI" id="CHEBI:60240"/>
    </cofactor>
</comment>
<feature type="domain" description="RAI1-like" evidence="9">
    <location>
        <begin position="21"/>
        <end position="117"/>
    </location>
</feature>
<comment type="catalytic activity">
    <reaction evidence="4">
        <text>a 5'-end triphospho-ribonucleoside in mRNA + H2O = a 5'-end phospho-ribonucleoside in mRNA + diphosphate + H(+)</text>
        <dbReference type="Rhea" id="RHEA:78683"/>
        <dbReference type="Rhea" id="RHEA-COMP:15692"/>
        <dbReference type="Rhea" id="RHEA-COMP:17164"/>
        <dbReference type="ChEBI" id="CHEBI:15377"/>
        <dbReference type="ChEBI" id="CHEBI:15378"/>
        <dbReference type="ChEBI" id="CHEBI:33019"/>
        <dbReference type="ChEBI" id="CHEBI:138282"/>
        <dbReference type="ChEBI" id="CHEBI:167618"/>
    </reaction>
    <physiologicalReaction direction="left-to-right" evidence="4">
        <dbReference type="Rhea" id="RHEA:78684"/>
    </physiologicalReaction>
</comment>
<comment type="catalytic activity">
    <reaction evidence="3">
        <text>a 5'-end (N(7)-methyl 5'-triphosphoguanosine)-ribonucleoside-ribonucleotide in mRNA + H2O = a (N(7)-methyl 5'-triphosphoguanosine)-nucleoside + a 5'-end phospho-ribonucleoside in mRNA + H(+)</text>
        <dbReference type="Rhea" id="RHEA:66928"/>
        <dbReference type="Rhea" id="RHEA-COMP:15692"/>
        <dbReference type="Rhea" id="RHEA-COMP:17313"/>
        <dbReference type="ChEBI" id="CHEBI:15377"/>
        <dbReference type="ChEBI" id="CHEBI:15378"/>
        <dbReference type="ChEBI" id="CHEBI:138282"/>
        <dbReference type="ChEBI" id="CHEBI:172876"/>
        <dbReference type="ChEBI" id="CHEBI:172877"/>
    </reaction>
    <physiologicalReaction direction="left-to-right" evidence="3">
        <dbReference type="Rhea" id="RHEA:66929"/>
    </physiologicalReaction>
</comment>
<keyword evidence="7" id="KW-0547">Nucleotide-binding</keyword>
<evidence type="ECO:0000259" key="9">
    <source>
        <dbReference type="Pfam" id="PF08652"/>
    </source>
</evidence>
<dbReference type="EMBL" id="JAQQWI010000015">
    <property type="protein sequence ID" value="KAK8012686.1"/>
    <property type="molecule type" value="Genomic_DNA"/>
</dbReference>
<dbReference type="PANTHER" id="PTHR12395">
    <property type="entry name" value="DOM-3 RELATED"/>
    <property type="match status" value="1"/>
</dbReference>
<evidence type="ECO:0000256" key="6">
    <source>
        <dbReference type="ARBA" id="ARBA00048124"/>
    </source>
</evidence>
<proteinExistence type="inferred from homology"/>
<keyword evidence="7" id="KW-0479">Metal-binding</keyword>
<keyword evidence="11" id="KW-1185">Reference proteome</keyword>
<keyword evidence="7" id="KW-0694">RNA-binding</keyword>
<dbReference type="Pfam" id="PF08652">
    <property type="entry name" value="RAI1"/>
    <property type="match status" value="2"/>
</dbReference>
<evidence type="ECO:0000313" key="10">
    <source>
        <dbReference type="EMBL" id="KAK8012686.1"/>
    </source>
</evidence>
<feature type="compositionally biased region" description="Polar residues" evidence="8">
    <location>
        <begin position="167"/>
        <end position="180"/>
    </location>
</feature>
<keyword evidence="7" id="KW-0539">Nucleus</keyword>
<comment type="subcellular location">
    <subcellularLocation>
        <location evidence="7">Nucleus</location>
    </subcellularLocation>
</comment>
<name>A0ABR1RHC9_9PEZI</name>
<evidence type="ECO:0000256" key="2">
    <source>
        <dbReference type="ARBA" id="ARBA00006562"/>
    </source>
</evidence>
<dbReference type="InterPro" id="IPR013961">
    <property type="entry name" value="RAI1"/>
</dbReference>
<sequence>MSKVFDIQPIGRFAGESQPLKRPKEFTCFSYDDNHEFHLGDSSLRWYYPADLGADLSQGFEFFDKHDDSQDEHLDSLLKAIVAHEQEEGKKIDAKIVTWRGMMTKQIMSTPFEDRDGALTWNTPAMNFVLMLNQGLHVCNMTGQAPFSQCRANFTFSFIEENHAYKQTSMQEQRNRQNTGNRRHQPQFSPEVMTFWGYKFETLSTMPATWAETSREYIENRPNEVVSNKSQYCSVVRTGIGKSILCLGGEVDAVWDAKPREKGAPIKWVELKTTAAIQNERGMQNFERKLMKFWIQSFLLGVPKIIVGYRDQGGILRKIEEIQTESIPAKTMQRGVQSWNADMCINFASNFLDWLRQVINDDGVWRIRRAPGSKHIEVSRVEEAGHGKILTDDFINWRIKLSLTKTEDTS</sequence>
<evidence type="ECO:0000256" key="3">
    <source>
        <dbReference type="ARBA" id="ARBA00044676"/>
    </source>
</evidence>
<reference evidence="10 11" key="1">
    <citation type="submission" date="2023-01" db="EMBL/GenBank/DDBJ databases">
        <title>Analysis of 21 Apiospora genomes using comparative genomics revels a genus with tremendous synthesis potential of carbohydrate active enzymes and secondary metabolites.</title>
        <authorList>
            <person name="Sorensen T."/>
        </authorList>
    </citation>
    <scope>NUCLEOTIDE SEQUENCE [LARGE SCALE GENOMIC DNA]</scope>
    <source>
        <strain evidence="10 11">CBS 20057</strain>
    </source>
</reference>
<comment type="similarity">
    <text evidence="2 7">Belongs to the DXO/Dom3Z family.</text>
</comment>
<protein>
    <recommendedName>
        <fullName evidence="7">Decapping nuclease</fullName>
        <ecNumber evidence="7">3.6.1.-</ecNumber>
    </recommendedName>
</protein>
<evidence type="ECO:0000256" key="4">
    <source>
        <dbReference type="ARBA" id="ARBA00044692"/>
    </source>
</evidence>
<organism evidence="10 11">
    <name type="scientific">Apiospora marii</name>
    <dbReference type="NCBI Taxonomy" id="335849"/>
    <lineage>
        <taxon>Eukaryota</taxon>
        <taxon>Fungi</taxon>
        <taxon>Dikarya</taxon>
        <taxon>Ascomycota</taxon>
        <taxon>Pezizomycotina</taxon>
        <taxon>Sordariomycetes</taxon>
        <taxon>Xylariomycetidae</taxon>
        <taxon>Amphisphaeriales</taxon>
        <taxon>Apiosporaceae</taxon>
        <taxon>Apiospora</taxon>
    </lineage>
</organism>
<dbReference type="PANTHER" id="PTHR12395:SF9">
    <property type="entry name" value="DECAPPING AND EXORIBONUCLEASE PROTEIN"/>
    <property type="match status" value="1"/>
</dbReference>
<dbReference type="Proteomes" id="UP001396898">
    <property type="component" value="Unassembled WGS sequence"/>
</dbReference>
<evidence type="ECO:0000313" key="11">
    <source>
        <dbReference type="Proteomes" id="UP001396898"/>
    </source>
</evidence>